<feature type="transmembrane region" description="Helical" evidence="2">
    <location>
        <begin position="178"/>
        <end position="196"/>
    </location>
</feature>
<dbReference type="EMBL" id="SJPO01000002">
    <property type="protein sequence ID" value="TWT78052.1"/>
    <property type="molecule type" value="Genomic_DNA"/>
</dbReference>
<feature type="transmembrane region" description="Helical" evidence="2">
    <location>
        <begin position="23"/>
        <end position="42"/>
    </location>
</feature>
<protein>
    <submittedName>
        <fullName evidence="3">Uncharacterized protein</fullName>
    </submittedName>
</protein>
<evidence type="ECO:0000313" key="4">
    <source>
        <dbReference type="Proteomes" id="UP000318478"/>
    </source>
</evidence>
<evidence type="ECO:0000313" key="3">
    <source>
        <dbReference type="EMBL" id="TWT78052.1"/>
    </source>
</evidence>
<feature type="transmembrane region" description="Helical" evidence="2">
    <location>
        <begin position="107"/>
        <end position="126"/>
    </location>
</feature>
<feature type="region of interest" description="Disordered" evidence="1">
    <location>
        <begin position="213"/>
        <end position="245"/>
    </location>
</feature>
<evidence type="ECO:0000256" key="2">
    <source>
        <dbReference type="SAM" id="Phobius"/>
    </source>
</evidence>
<keyword evidence="2" id="KW-0812">Transmembrane</keyword>
<evidence type="ECO:0000256" key="1">
    <source>
        <dbReference type="SAM" id="MobiDB-lite"/>
    </source>
</evidence>
<dbReference type="AlphaFoldDB" id="A0A5C5YST1"/>
<keyword evidence="2" id="KW-0472">Membrane</keyword>
<reference evidence="3 4" key="1">
    <citation type="submission" date="2019-02" db="EMBL/GenBank/DDBJ databases">
        <title>Deep-cultivation of Planctomycetes and their phenomic and genomic characterization uncovers novel biology.</title>
        <authorList>
            <person name="Wiegand S."/>
            <person name="Jogler M."/>
            <person name="Boedeker C."/>
            <person name="Pinto D."/>
            <person name="Vollmers J."/>
            <person name="Rivas-Marin E."/>
            <person name="Kohn T."/>
            <person name="Peeters S.H."/>
            <person name="Heuer A."/>
            <person name="Rast P."/>
            <person name="Oberbeckmann S."/>
            <person name="Bunk B."/>
            <person name="Jeske O."/>
            <person name="Meyerdierks A."/>
            <person name="Storesund J.E."/>
            <person name="Kallscheuer N."/>
            <person name="Luecker S."/>
            <person name="Lage O.M."/>
            <person name="Pohl T."/>
            <person name="Merkel B.J."/>
            <person name="Hornburger P."/>
            <person name="Mueller R.-W."/>
            <person name="Bruemmer F."/>
            <person name="Labrenz M."/>
            <person name="Spormann A.M."/>
            <person name="Op Den Camp H."/>
            <person name="Overmann J."/>
            <person name="Amann R."/>
            <person name="Jetten M.S.M."/>
            <person name="Mascher T."/>
            <person name="Medema M.H."/>
            <person name="Devos D.P."/>
            <person name="Kaster A.-K."/>
            <person name="Ovreas L."/>
            <person name="Rohde M."/>
            <person name="Galperin M.Y."/>
            <person name="Jogler C."/>
        </authorList>
    </citation>
    <scope>NUCLEOTIDE SEQUENCE [LARGE SCALE GENOMIC DNA]</scope>
    <source>
        <strain evidence="3 4">Pla123a</strain>
    </source>
</reference>
<dbReference type="Proteomes" id="UP000318478">
    <property type="component" value="Unassembled WGS sequence"/>
</dbReference>
<feature type="transmembrane region" description="Helical" evidence="2">
    <location>
        <begin position="147"/>
        <end position="166"/>
    </location>
</feature>
<accession>A0A5C5YST1</accession>
<keyword evidence="2" id="KW-1133">Transmembrane helix</keyword>
<feature type="transmembrane region" description="Helical" evidence="2">
    <location>
        <begin position="48"/>
        <end position="66"/>
    </location>
</feature>
<dbReference type="RefSeq" id="WP_146584292.1">
    <property type="nucleotide sequence ID" value="NZ_SJPO01000002.1"/>
</dbReference>
<feature type="compositionally biased region" description="Pro residues" evidence="1">
    <location>
        <begin position="236"/>
        <end position="245"/>
    </location>
</feature>
<organism evidence="3 4">
    <name type="scientific">Posidoniimonas polymericola</name>
    <dbReference type="NCBI Taxonomy" id="2528002"/>
    <lineage>
        <taxon>Bacteria</taxon>
        <taxon>Pseudomonadati</taxon>
        <taxon>Planctomycetota</taxon>
        <taxon>Planctomycetia</taxon>
        <taxon>Pirellulales</taxon>
        <taxon>Lacipirellulaceae</taxon>
        <taxon>Posidoniimonas</taxon>
    </lineage>
</organism>
<gene>
    <name evidence="3" type="ORF">Pla123a_08410</name>
</gene>
<name>A0A5C5YST1_9BACT</name>
<comment type="caution">
    <text evidence="3">The sequence shown here is derived from an EMBL/GenBank/DDBJ whole genome shotgun (WGS) entry which is preliminary data.</text>
</comment>
<dbReference type="OrthoDB" id="9940136at2"/>
<keyword evidence="4" id="KW-1185">Reference proteome</keyword>
<proteinExistence type="predicted"/>
<sequence>MQTNFPPDEPPALTPGDWLRRGLVVALPVTCLVGAIAMLVQIEVLVGFFPVCGLLGLALAVAAAPLGVRPVARFGQSAPIAASACAAAIAGFRLSPGEAYLPINVAWSLYTAGMLICCWWPIRIIWSRPNGSPEAARSAWRFSLRGMLILTSVVAVALTLAKLFGIPVLEAIAHSGGYSAFAFFAVVGIVLAGLAISNSASYRRRGVGLFRRASPAPDTDRGESQRYLYGEKIPTETPPPDQIRG</sequence>